<dbReference type="GO" id="GO:0016075">
    <property type="term" value="P:rRNA catabolic process"/>
    <property type="evidence" value="ECO:0007669"/>
    <property type="project" value="TreeGrafter"/>
</dbReference>
<dbReference type="PANTHER" id="PTHR33988:SF1">
    <property type="entry name" value="ENDORIBONUCLEASE MAZF7-RELATED"/>
    <property type="match status" value="1"/>
</dbReference>
<dbReference type="AlphaFoldDB" id="A0A1T2CNW5"/>
<dbReference type="EMBL" id="MPNX01000055">
    <property type="protein sequence ID" value="OOY33754.1"/>
    <property type="molecule type" value="Genomic_DNA"/>
</dbReference>
<protein>
    <recommendedName>
        <fullName evidence="3">Type II toxin-antitoxin system PemK/MazF family toxin</fullName>
    </recommendedName>
</protein>
<organism evidence="1 2">
    <name type="scientific">Solemya velum gill symbiont</name>
    <dbReference type="NCBI Taxonomy" id="2340"/>
    <lineage>
        <taxon>Bacteria</taxon>
        <taxon>Pseudomonadati</taxon>
        <taxon>Pseudomonadota</taxon>
        <taxon>Gammaproteobacteria</taxon>
        <taxon>sulfur-oxidizing symbionts</taxon>
    </lineage>
</organism>
<sequence>MKYQRGQIYYYNFDADGSHITTKNRPVVIVSHDIENENDNFDRMTVVPLTKNVSKVFERSECKLICNQTLSKAQVDMITTVKKALVGDYLAQLTRDDMVILDGTINNYLAGNFSPQYTYTPYYATPYYGYPGVVHFNPHTSWQQGAHYYA</sequence>
<dbReference type="GO" id="GO:0006402">
    <property type="term" value="P:mRNA catabolic process"/>
    <property type="evidence" value="ECO:0007669"/>
    <property type="project" value="TreeGrafter"/>
</dbReference>
<dbReference type="Gene3D" id="2.30.30.110">
    <property type="match status" value="1"/>
</dbReference>
<dbReference type="PANTHER" id="PTHR33988">
    <property type="entry name" value="ENDORIBONUCLEASE MAZF-RELATED"/>
    <property type="match status" value="1"/>
</dbReference>
<proteinExistence type="predicted"/>
<evidence type="ECO:0000313" key="1">
    <source>
        <dbReference type="EMBL" id="OOY33754.1"/>
    </source>
</evidence>
<dbReference type="GO" id="GO:0003677">
    <property type="term" value="F:DNA binding"/>
    <property type="evidence" value="ECO:0007669"/>
    <property type="project" value="InterPro"/>
</dbReference>
<dbReference type="InterPro" id="IPR011067">
    <property type="entry name" value="Plasmid_toxin/cell-grow_inhib"/>
</dbReference>
<gene>
    <name evidence="1" type="ORF">BOV88_13595</name>
</gene>
<accession>A0A1T2CNW5</accession>
<dbReference type="GO" id="GO:0004521">
    <property type="term" value="F:RNA endonuclease activity"/>
    <property type="evidence" value="ECO:0007669"/>
    <property type="project" value="TreeGrafter"/>
</dbReference>
<name>A0A1T2CNW5_SOVGS</name>
<dbReference type="SUPFAM" id="SSF50118">
    <property type="entry name" value="Cell growth inhibitor/plasmid maintenance toxic component"/>
    <property type="match status" value="1"/>
</dbReference>
<evidence type="ECO:0000313" key="2">
    <source>
        <dbReference type="Proteomes" id="UP000190962"/>
    </source>
</evidence>
<evidence type="ECO:0008006" key="3">
    <source>
        <dbReference type="Google" id="ProtNLM"/>
    </source>
</evidence>
<dbReference type="Proteomes" id="UP000190962">
    <property type="component" value="Unassembled WGS sequence"/>
</dbReference>
<dbReference type="RefSeq" id="WP_078453734.1">
    <property type="nucleotide sequence ID" value="NZ_MPNX01000055.1"/>
</dbReference>
<dbReference type="InterPro" id="IPR003477">
    <property type="entry name" value="PemK-like"/>
</dbReference>
<comment type="caution">
    <text evidence="1">The sequence shown here is derived from an EMBL/GenBank/DDBJ whole genome shotgun (WGS) entry which is preliminary data.</text>
</comment>
<dbReference type="Pfam" id="PF02452">
    <property type="entry name" value="PemK_toxin"/>
    <property type="match status" value="1"/>
</dbReference>
<reference evidence="1 2" key="1">
    <citation type="submission" date="2016-11" db="EMBL/GenBank/DDBJ databases">
        <title>Mixed transmission modes and dynamic genome evolution in an obligate animal-bacterial symbiosis.</title>
        <authorList>
            <person name="Russell S.L."/>
            <person name="Corbett-Detig R.B."/>
            <person name="Cavanaugh C.M."/>
        </authorList>
    </citation>
    <scope>NUCLEOTIDE SEQUENCE [LARGE SCALE GENOMIC DNA]</scope>
    <source>
        <strain evidence="1">MA-KB16</strain>
    </source>
</reference>